<sequence length="305" mass="33433">MNNSVNETAWDRFWFASECPQSVCSIRGVFCVITAIYFASSMADVGQWYGQGDAFSQQNVASFFATADLQHETRWIWSPLFVLESLLGNHTWIHFAYLLVGIGLCVSVIVGKGGRIVPWLLWALFAGWANRILFLAGTVEILLSLCLFACAIAPPGKAWFRRAELVDSLPSRHWTAAFSKRLLGLQLTVFGIVTWMTMLSHDVWWNGLGSIALSSQIDGSKFGPASILGTTIAHEMVTHFLALALPIGLGLAWTGWFGASNRIAKVGLGVLLCWCLVVAVIGAHWLYAATFATACFALLPTRRTA</sequence>
<feature type="transmembrane region" description="Helical" evidence="1">
    <location>
        <begin position="141"/>
        <end position="160"/>
    </location>
</feature>
<keyword evidence="3" id="KW-1185">Reference proteome</keyword>
<keyword evidence="1" id="KW-0812">Transmembrane</keyword>
<keyword evidence="1" id="KW-1133">Transmembrane helix</keyword>
<feature type="transmembrane region" description="Helical" evidence="1">
    <location>
        <begin position="181"/>
        <end position="198"/>
    </location>
</feature>
<proteinExistence type="predicted"/>
<evidence type="ECO:0000256" key="1">
    <source>
        <dbReference type="SAM" id="Phobius"/>
    </source>
</evidence>
<accession>A0A517P192</accession>
<gene>
    <name evidence="2" type="ORF">K239x_51390</name>
</gene>
<dbReference type="Proteomes" id="UP000319817">
    <property type="component" value="Chromosome"/>
</dbReference>
<keyword evidence="1" id="KW-0472">Membrane</keyword>
<dbReference type="EMBL" id="CP036526">
    <property type="protein sequence ID" value="QDT13123.1"/>
    <property type="molecule type" value="Genomic_DNA"/>
</dbReference>
<reference evidence="2 3" key="1">
    <citation type="submission" date="2019-02" db="EMBL/GenBank/DDBJ databases">
        <title>Deep-cultivation of Planctomycetes and their phenomic and genomic characterization uncovers novel biology.</title>
        <authorList>
            <person name="Wiegand S."/>
            <person name="Jogler M."/>
            <person name="Boedeker C."/>
            <person name="Pinto D."/>
            <person name="Vollmers J."/>
            <person name="Rivas-Marin E."/>
            <person name="Kohn T."/>
            <person name="Peeters S.H."/>
            <person name="Heuer A."/>
            <person name="Rast P."/>
            <person name="Oberbeckmann S."/>
            <person name="Bunk B."/>
            <person name="Jeske O."/>
            <person name="Meyerdierks A."/>
            <person name="Storesund J.E."/>
            <person name="Kallscheuer N."/>
            <person name="Luecker S."/>
            <person name="Lage O.M."/>
            <person name="Pohl T."/>
            <person name="Merkel B.J."/>
            <person name="Hornburger P."/>
            <person name="Mueller R.-W."/>
            <person name="Bruemmer F."/>
            <person name="Labrenz M."/>
            <person name="Spormann A.M."/>
            <person name="Op den Camp H."/>
            <person name="Overmann J."/>
            <person name="Amann R."/>
            <person name="Jetten M.S.M."/>
            <person name="Mascher T."/>
            <person name="Medema M.H."/>
            <person name="Devos D.P."/>
            <person name="Kaster A.-K."/>
            <person name="Ovreas L."/>
            <person name="Rohde M."/>
            <person name="Galperin M.Y."/>
            <person name="Jogler C."/>
        </authorList>
    </citation>
    <scope>NUCLEOTIDE SEQUENCE [LARGE SCALE GENOMIC DNA]</scope>
    <source>
        <strain evidence="2 3">K23_9</strain>
    </source>
</reference>
<dbReference type="RefSeq" id="WP_145420912.1">
    <property type="nucleotide sequence ID" value="NZ_CP036526.1"/>
</dbReference>
<dbReference type="AlphaFoldDB" id="A0A517P192"/>
<name>A0A517P192_9BACT</name>
<organism evidence="2 3">
    <name type="scientific">Stieleria marina</name>
    <dbReference type="NCBI Taxonomy" id="1930275"/>
    <lineage>
        <taxon>Bacteria</taxon>
        <taxon>Pseudomonadati</taxon>
        <taxon>Planctomycetota</taxon>
        <taxon>Planctomycetia</taxon>
        <taxon>Pirellulales</taxon>
        <taxon>Pirellulaceae</taxon>
        <taxon>Stieleria</taxon>
    </lineage>
</organism>
<feature type="transmembrane region" description="Helical" evidence="1">
    <location>
        <begin position="240"/>
        <end position="259"/>
    </location>
</feature>
<dbReference type="OrthoDB" id="249639at2"/>
<feature type="transmembrane region" description="Helical" evidence="1">
    <location>
        <begin position="92"/>
        <end position="110"/>
    </location>
</feature>
<feature type="transmembrane region" description="Helical" evidence="1">
    <location>
        <begin position="271"/>
        <end position="299"/>
    </location>
</feature>
<evidence type="ECO:0008006" key="4">
    <source>
        <dbReference type="Google" id="ProtNLM"/>
    </source>
</evidence>
<evidence type="ECO:0000313" key="3">
    <source>
        <dbReference type="Proteomes" id="UP000319817"/>
    </source>
</evidence>
<protein>
    <recommendedName>
        <fullName evidence="4">HTTM domain-containing protein</fullName>
    </recommendedName>
</protein>
<evidence type="ECO:0000313" key="2">
    <source>
        <dbReference type="EMBL" id="QDT13123.1"/>
    </source>
</evidence>